<dbReference type="RefSeq" id="WP_014079973.1">
    <property type="nucleotide sequence ID" value="NZ_CP117966.1"/>
</dbReference>
<sequence>MRLLIVRHGDPDYEHDTLTEKGWREAELLAERLSKLNVKEFYVSPLGRAKDTASLTLQKMNREANECLWLREFDTKIDRPDCPDRKSIAWDWLPEDWTREEEFFRRDLWATQQAMRGGLAPGAHEGNGVRVQKKPDGGVGAEYAWVVSNFDALLAEHGYVREGDIYRVAQANRDTLVFFCHFGLECVLLSHLMNVSPMILWHHTCAAPTSVTTVYTEERRPGVASFRVCGFGDTSHLYAGGESPAFSGRFCETYACDEERHD</sequence>
<evidence type="ECO:0000313" key="1">
    <source>
        <dbReference type="EMBL" id="RGS36651.1"/>
    </source>
</evidence>
<accession>A0A395V383</accession>
<protein>
    <submittedName>
        <fullName evidence="1">Histidine phosphatase family protein</fullName>
    </submittedName>
</protein>
<dbReference type="OMA" id="VFCHGGF"/>
<dbReference type="CDD" id="cd07067">
    <property type="entry name" value="HP_PGM_like"/>
    <property type="match status" value="1"/>
</dbReference>
<organism evidence="1 2">
    <name type="scientific">Roseburia hominis</name>
    <dbReference type="NCBI Taxonomy" id="301301"/>
    <lineage>
        <taxon>Bacteria</taxon>
        <taxon>Bacillati</taxon>
        <taxon>Bacillota</taxon>
        <taxon>Clostridia</taxon>
        <taxon>Lachnospirales</taxon>
        <taxon>Lachnospiraceae</taxon>
        <taxon>Roseburia</taxon>
    </lineage>
</organism>
<dbReference type="SMART" id="SM00855">
    <property type="entry name" value="PGAM"/>
    <property type="match status" value="1"/>
</dbReference>
<reference evidence="1 2" key="1">
    <citation type="submission" date="2018-08" db="EMBL/GenBank/DDBJ databases">
        <title>A genome reference for cultivated species of the human gut microbiota.</title>
        <authorList>
            <person name="Zou Y."/>
            <person name="Xue W."/>
            <person name="Luo G."/>
        </authorList>
    </citation>
    <scope>NUCLEOTIDE SEQUENCE [LARGE SCALE GENOMIC DNA]</scope>
    <source>
        <strain evidence="1 2">AF22-12AC</strain>
    </source>
</reference>
<dbReference type="Gene3D" id="3.40.50.1240">
    <property type="entry name" value="Phosphoglycerate mutase-like"/>
    <property type="match status" value="1"/>
</dbReference>
<proteinExistence type="predicted"/>
<dbReference type="Proteomes" id="UP000266172">
    <property type="component" value="Unassembled WGS sequence"/>
</dbReference>
<dbReference type="GeneID" id="93723620"/>
<dbReference type="Pfam" id="PF00300">
    <property type="entry name" value="His_Phos_1"/>
    <property type="match status" value="1"/>
</dbReference>
<evidence type="ECO:0000313" key="2">
    <source>
        <dbReference type="Proteomes" id="UP000266172"/>
    </source>
</evidence>
<dbReference type="AlphaFoldDB" id="A0A395V383"/>
<gene>
    <name evidence="1" type="ORF">DWX93_15110</name>
</gene>
<dbReference type="InterPro" id="IPR029033">
    <property type="entry name" value="His_PPase_superfam"/>
</dbReference>
<dbReference type="SUPFAM" id="SSF53254">
    <property type="entry name" value="Phosphoglycerate mutase-like"/>
    <property type="match status" value="1"/>
</dbReference>
<dbReference type="EMBL" id="QRVL01000020">
    <property type="protein sequence ID" value="RGS36651.1"/>
    <property type="molecule type" value="Genomic_DNA"/>
</dbReference>
<name>A0A395V383_9FIRM</name>
<dbReference type="InterPro" id="IPR013078">
    <property type="entry name" value="His_Pase_superF_clade-1"/>
</dbReference>
<comment type="caution">
    <text evidence="1">The sequence shown here is derived from an EMBL/GenBank/DDBJ whole genome shotgun (WGS) entry which is preliminary data.</text>
</comment>